<dbReference type="PANTHER" id="PTHR43877:SF2">
    <property type="entry name" value="AMINOALKYLPHOSPHONATE N-ACETYLTRANSFERASE-RELATED"/>
    <property type="match status" value="1"/>
</dbReference>
<dbReference type="InterPro" id="IPR016181">
    <property type="entry name" value="Acyl_CoA_acyltransferase"/>
</dbReference>
<gene>
    <name evidence="4" type="ORF">E1B00_00670</name>
</gene>
<dbReference type="CDD" id="cd04301">
    <property type="entry name" value="NAT_SF"/>
    <property type="match status" value="1"/>
</dbReference>
<dbReference type="Gene3D" id="3.40.630.30">
    <property type="match status" value="1"/>
</dbReference>
<name>A0A5C4RT47_9GAMM</name>
<dbReference type="AlphaFoldDB" id="A0A5C4RT47"/>
<sequence>MNPTVRRAVESDLPALLPLFAGYLRFYGKPVDEAKVAAFLGERLRREESVVFLAWRGEQAIGFVQLYPAFASLSQARSWILNDLFVAPEARGGGVARALMLAARRLGEDTGATELFLQTAHDNRAAQRLYESLGWTLDEQFRVYTLDPRR</sequence>
<dbReference type="PANTHER" id="PTHR43877">
    <property type="entry name" value="AMINOALKYLPHOSPHONATE N-ACETYLTRANSFERASE-RELATED-RELATED"/>
    <property type="match status" value="1"/>
</dbReference>
<evidence type="ECO:0000313" key="4">
    <source>
        <dbReference type="EMBL" id="TNJ34340.1"/>
    </source>
</evidence>
<feature type="domain" description="N-acetyltransferase" evidence="3">
    <location>
        <begin position="3"/>
        <end position="150"/>
    </location>
</feature>
<dbReference type="InterPro" id="IPR050832">
    <property type="entry name" value="Bact_Acetyltransf"/>
</dbReference>
<keyword evidence="2" id="KW-0012">Acyltransferase</keyword>
<accession>A0A5C4RT47</accession>
<dbReference type="InterPro" id="IPR000182">
    <property type="entry name" value="GNAT_dom"/>
</dbReference>
<proteinExistence type="predicted"/>
<dbReference type="GO" id="GO:0016747">
    <property type="term" value="F:acyltransferase activity, transferring groups other than amino-acyl groups"/>
    <property type="evidence" value="ECO:0007669"/>
    <property type="project" value="InterPro"/>
</dbReference>
<keyword evidence="1 4" id="KW-0808">Transferase</keyword>
<reference evidence="4 5" key="1">
    <citation type="submission" date="2019-03" db="EMBL/GenBank/DDBJ databases">
        <title>Arenimonas daejeonensis sp. nov., isolated from compost.</title>
        <authorList>
            <person name="Jeon C.O."/>
        </authorList>
    </citation>
    <scope>NUCLEOTIDE SEQUENCE [LARGE SCALE GENOMIC DNA]</scope>
    <source>
        <strain evidence="4 5">R29</strain>
    </source>
</reference>
<keyword evidence="5" id="KW-1185">Reference proteome</keyword>
<evidence type="ECO:0000256" key="1">
    <source>
        <dbReference type="ARBA" id="ARBA00022679"/>
    </source>
</evidence>
<dbReference type="EMBL" id="SMDR01000001">
    <property type="protein sequence ID" value="TNJ34340.1"/>
    <property type="molecule type" value="Genomic_DNA"/>
</dbReference>
<dbReference type="Proteomes" id="UP000305760">
    <property type="component" value="Unassembled WGS sequence"/>
</dbReference>
<evidence type="ECO:0000256" key="2">
    <source>
        <dbReference type="ARBA" id="ARBA00023315"/>
    </source>
</evidence>
<comment type="caution">
    <text evidence="4">The sequence shown here is derived from an EMBL/GenBank/DDBJ whole genome shotgun (WGS) entry which is preliminary data.</text>
</comment>
<dbReference type="OrthoDB" id="9792929at2"/>
<protein>
    <submittedName>
        <fullName evidence="4">GNAT family N-acetyltransferase</fullName>
    </submittedName>
</protein>
<dbReference type="PROSITE" id="PS51186">
    <property type="entry name" value="GNAT"/>
    <property type="match status" value="1"/>
</dbReference>
<organism evidence="4 5">
    <name type="scientific">Arenimonas terrae</name>
    <dbReference type="NCBI Taxonomy" id="2546226"/>
    <lineage>
        <taxon>Bacteria</taxon>
        <taxon>Pseudomonadati</taxon>
        <taxon>Pseudomonadota</taxon>
        <taxon>Gammaproteobacteria</taxon>
        <taxon>Lysobacterales</taxon>
        <taxon>Lysobacteraceae</taxon>
        <taxon>Arenimonas</taxon>
    </lineage>
</organism>
<dbReference type="RefSeq" id="WP_139444749.1">
    <property type="nucleotide sequence ID" value="NZ_SMDR01000001.1"/>
</dbReference>
<evidence type="ECO:0000313" key="5">
    <source>
        <dbReference type="Proteomes" id="UP000305760"/>
    </source>
</evidence>
<dbReference type="Pfam" id="PF00583">
    <property type="entry name" value="Acetyltransf_1"/>
    <property type="match status" value="1"/>
</dbReference>
<dbReference type="SUPFAM" id="SSF55729">
    <property type="entry name" value="Acyl-CoA N-acyltransferases (Nat)"/>
    <property type="match status" value="1"/>
</dbReference>
<evidence type="ECO:0000259" key="3">
    <source>
        <dbReference type="PROSITE" id="PS51186"/>
    </source>
</evidence>